<dbReference type="SMART" id="SM00965">
    <property type="entry name" value="STN"/>
    <property type="match status" value="1"/>
</dbReference>
<comment type="function">
    <text evidence="10">Required for type IV pilus biogenesis and competence. Could function as a pore for exit of the pilus but also as a channel for entry of heme and antimicrobial agents and uptake of transforming DNA.</text>
</comment>
<evidence type="ECO:0000256" key="5">
    <source>
        <dbReference type="ARBA" id="ARBA00022729"/>
    </source>
</evidence>
<dbReference type="Gene3D" id="2.60.40.3470">
    <property type="match status" value="1"/>
</dbReference>
<dbReference type="InterPro" id="IPR005644">
    <property type="entry name" value="NolW-like"/>
</dbReference>
<comment type="caution">
    <text evidence="15">The sequence shown here is derived from an EMBL/GenBank/DDBJ whole genome shotgun (WGS) entry which is preliminary data.</text>
</comment>
<evidence type="ECO:0000256" key="3">
    <source>
        <dbReference type="ARBA" id="ARBA00014124"/>
    </source>
</evidence>
<dbReference type="InterPro" id="IPR004846">
    <property type="entry name" value="T2SS/T3SS_dom"/>
</dbReference>
<dbReference type="Pfam" id="PF03958">
    <property type="entry name" value="Secretin_N"/>
    <property type="match status" value="1"/>
</dbReference>
<dbReference type="Pfam" id="PF11741">
    <property type="entry name" value="AMIN"/>
    <property type="match status" value="2"/>
</dbReference>
<evidence type="ECO:0000256" key="13">
    <source>
        <dbReference type="SAM" id="SignalP"/>
    </source>
</evidence>
<accession>A0A554X6W0</accession>
<dbReference type="InterPro" id="IPR013355">
    <property type="entry name" value="Pilus_4_PilQ"/>
</dbReference>
<evidence type="ECO:0000313" key="16">
    <source>
        <dbReference type="Proteomes" id="UP000318542"/>
    </source>
</evidence>
<dbReference type="Gene3D" id="2.60.40.3500">
    <property type="match status" value="1"/>
</dbReference>
<dbReference type="OrthoDB" id="9779724at2"/>
<feature type="signal peptide" evidence="13">
    <location>
        <begin position="1"/>
        <end position="36"/>
    </location>
</feature>
<evidence type="ECO:0000256" key="4">
    <source>
        <dbReference type="ARBA" id="ARBA00022448"/>
    </source>
</evidence>
<comment type="similarity">
    <text evidence="2">Belongs to the bacterial secretin family. PilQ subfamily.</text>
</comment>
<dbReference type="GO" id="GO:0030420">
    <property type="term" value="P:establishment of competence for transformation"/>
    <property type="evidence" value="ECO:0007669"/>
    <property type="project" value="UniProtKB-KW"/>
</dbReference>
<evidence type="ECO:0000256" key="10">
    <source>
        <dbReference type="ARBA" id="ARBA00024678"/>
    </source>
</evidence>
<evidence type="ECO:0000256" key="1">
    <source>
        <dbReference type="ARBA" id="ARBA00004442"/>
    </source>
</evidence>
<organism evidence="15 16">
    <name type="scientific">Tepidimonas thermarum</name>
    <dbReference type="NCBI Taxonomy" id="335431"/>
    <lineage>
        <taxon>Bacteria</taxon>
        <taxon>Pseudomonadati</taxon>
        <taxon>Pseudomonadota</taxon>
        <taxon>Betaproteobacteria</taxon>
        <taxon>Burkholderiales</taxon>
        <taxon>Tepidimonas</taxon>
    </lineage>
</organism>
<dbReference type="Gene3D" id="3.30.1370.120">
    <property type="match status" value="1"/>
</dbReference>
<dbReference type="PRINTS" id="PR00811">
    <property type="entry name" value="BCTERIALGSPD"/>
</dbReference>
<dbReference type="Gene3D" id="3.30.1370.130">
    <property type="match status" value="1"/>
</dbReference>
<dbReference type="GO" id="GO:0009306">
    <property type="term" value="P:protein secretion"/>
    <property type="evidence" value="ECO:0007669"/>
    <property type="project" value="InterPro"/>
</dbReference>
<dbReference type="PROSITE" id="PS00875">
    <property type="entry name" value="T2SP_D"/>
    <property type="match status" value="1"/>
</dbReference>
<proteinExistence type="inferred from homology"/>
<dbReference type="PANTHER" id="PTHR30604:SF1">
    <property type="entry name" value="DNA UTILIZATION PROTEIN HOFQ"/>
    <property type="match status" value="1"/>
</dbReference>
<dbReference type="Pfam" id="PF00263">
    <property type="entry name" value="Secretin"/>
    <property type="match status" value="1"/>
</dbReference>
<dbReference type="PANTHER" id="PTHR30604">
    <property type="entry name" value="PROTEIN TRANSPORT PROTEIN HOFQ"/>
    <property type="match status" value="1"/>
</dbReference>
<feature type="domain" description="Secretin/TonB short N-terminal" evidence="14">
    <location>
        <begin position="310"/>
        <end position="358"/>
    </location>
</feature>
<keyword evidence="8" id="KW-0998">Cell outer membrane</keyword>
<evidence type="ECO:0000256" key="8">
    <source>
        <dbReference type="ARBA" id="ARBA00023237"/>
    </source>
</evidence>
<evidence type="ECO:0000256" key="9">
    <source>
        <dbReference type="ARBA" id="ARBA00023287"/>
    </source>
</evidence>
<dbReference type="Pfam" id="PF07660">
    <property type="entry name" value="STN"/>
    <property type="match status" value="1"/>
</dbReference>
<dbReference type="InterPro" id="IPR038591">
    <property type="entry name" value="NolW-like_sf"/>
</dbReference>
<dbReference type="RefSeq" id="WP_143900328.1">
    <property type="nucleotide sequence ID" value="NZ_VJOL01000004.1"/>
</dbReference>
<evidence type="ECO:0000256" key="7">
    <source>
        <dbReference type="ARBA" id="ARBA00023136"/>
    </source>
</evidence>
<protein>
    <recommendedName>
        <fullName evidence="3">Type IV pilus biogenesis and competence protein PilQ</fullName>
    </recommendedName>
</protein>
<dbReference type="InterPro" id="IPR051808">
    <property type="entry name" value="Type_IV_pilus_biogenesis"/>
</dbReference>
<evidence type="ECO:0000256" key="12">
    <source>
        <dbReference type="RuleBase" id="RU004004"/>
    </source>
</evidence>
<keyword evidence="6" id="KW-0653">Protein transport</keyword>
<keyword evidence="7" id="KW-0472">Membrane</keyword>
<sequence length="731" mass="78497">MTVTHRPHARRARFGQIWRSLLGAVLALAACGWAHAQGTIRSVTASVSAGNEVVRIETSEPLKALPAAFTIQTPARIALDFPATTNGTGRGLVEVNQGNLRSINLIEAGGRTRLVLNLIRAVPYEAQVQGSALLVTLQSAPAASATVPSGAATTTFESGAAASTGVSALRDIDFRRGTDGAGRVLIELGDPQTGVDIRPQGRSLVVEFLRTALPEGLRRRLDVTDFGTPVRTVTATQAGDRVRLLVENTGEWEHSAYQSDNQFVLEVRPVKPDPNRLVQGPKYSGEKLSLNFQNIDVRSLLQVIADFTNFNIITTDAVQGNLTLRLKDVPWDQALDIILEAKQLGMTRTGNVIRVAPKKDLDAEALAQREVTKKLEDLEPLRTEVFRLNFAKADDVVATLKDATASGGGQNQTTNRLLSPRGSAIADKRTNQVFVTDVAERLESVRDYIRRVDSPKRQVMIQARLVEAREGFGRALGVRLGGADLRTIRGGDAGYNIGGGARVAFGGSYDAITATTGESAVALNGQNTSFVNLPARTTINNADIPRLALSLFSPSANRFLNLELSALESDNNGRIISSPKIVTSDLNKAAIKQGDQLRFIQRRTNATGALEDLIVTIDANLLLEVTPQITPAGKVLLTLKATKNQLTGITQAGPQLAVKEVETEVMVDNGGTVMIGGIFEQEETNSVDKVPVLGDVPVVGNLFKTRNNTSSKKELLIFVTPVILDEGLATQ</sequence>
<evidence type="ECO:0000256" key="2">
    <source>
        <dbReference type="ARBA" id="ARBA00006304"/>
    </source>
</evidence>
<dbReference type="InterPro" id="IPR004845">
    <property type="entry name" value="T2SS_GspD_CS"/>
</dbReference>
<keyword evidence="9" id="KW-0178">Competence</keyword>
<keyword evidence="16" id="KW-1185">Reference proteome</keyword>
<evidence type="ECO:0000313" key="15">
    <source>
        <dbReference type="EMBL" id="TSE31565.1"/>
    </source>
</evidence>
<dbReference type="InterPro" id="IPR011662">
    <property type="entry name" value="Secretin/TonB_short_N"/>
</dbReference>
<dbReference type="EMBL" id="VJOL01000004">
    <property type="protein sequence ID" value="TSE31565.1"/>
    <property type="molecule type" value="Genomic_DNA"/>
</dbReference>
<keyword evidence="4 12" id="KW-0813">Transport</keyword>
<reference evidence="15 16" key="1">
    <citation type="submission" date="2019-07" db="EMBL/GenBank/DDBJ databases">
        <title>Tepidimonas thermarum AA-1 draft genome.</title>
        <authorList>
            <person name="Da Costa M.S."/>
            <person name="Froufe H.J.C."/>
            <person name="Egas C."/>
            <person name="Albuquerque L."/>
        </authorList>
    </citation>
    <scope>NUCLEOTIDE SEQUENCE [LARGE SCALE GENOMIC DNA]</scope>
    <source>
        <strain evidence="15 16">AA-1</strain>
    </source>
</reference>
<dbReference type="InterPro" id="IPR001775">
    <property type="entry name" value="GspD/PilQ"/>
</dbReference>
<keyword evidence="5 13" id="KW-0732">Signal</keyword>
<evidence type="ECO:0000256" key="6">
    <source>
        <dbReference type="ARBA" id="ARBA00022927"/>
    </source>
</evidence>
<evidence type="ECO:0000256" key="11">
    <source>
        <dbReference type="ARBA" id="ARBA00025897"/>
    </source>
</evidence>
<comment type="subunit">
    <text evidence="11">Homododecamer. Tetramer of trimer.</text>
</comment>
<name>A0A554X6W0_9BURK</name>
<dbReference type="NCBIfam" id="TIGR02515">
    <property type="entry name" value="IV_pilus_PilQ"/>
    <property type="match status" value="1"/>
</dbReference>
<dbReference type="InterPro" id="IPR021731">
    <property type="entry name" value="AMIN_dom"/>
</dbReference>
<dbReference type="GO" id="GO:0009279">
    <property type="term" value="C:cell outer membrane"/>
    <property type="evidence" value="ECO:0007669"/>
    <property type="project" value="UniProtKB-SubCell"/>
</dbReference>
<gene>
    <name evidence="15" type="primary">pilQ</name>
    <name evidence="15" type="ORF">Tther_00382</name>
</gene>
<comment type="subcellular location">
    <subcellularLocation>
        <location evidence="1 12">Cell outer membrane</location>
    </subcellularLocation>
</comment>
<evidence type="ECO:0000259" key="14">
    <source>
        <dbReference type="SMART" id="SM00965"/>
    </source>
</evidence>
<dbReference type="Proteomes" id="UP000318542">
    <property type="component" value="Unassembled WGS sequence"/>
</dbReference>
<dbReference type="AlphaFoldDB" id="A0A554X6W0"/>
<dbReference type="PROSITE" id="PS51257">
    <property type="entry name" value="PROKAR_LIPOPROTEIN"/>
    <property type="match status" value="1"/>
</dbReference>
<feature type="chain" id="PRO_5021755617" description="Type IV pilus biogenesis and competence protein PilQ" evidence="13">
    <location>
        <begin position="37"/>
        <end position="731"/>
    </location>
</feature>